<comment type="similarity">
    <text evidence="1">Belongs to the oxygen-dependent FAD-linked oxidoreductase family.</text>
</comment>
<dbReference type="PANTHER" id="PTHR13878">
    <property type="entry name" value="GULONOLACTONE OXIDASE"/>
    <property type="match status" value="1"/>
</dbReference>
<evidence type="ECO:0000313" key="5">
    <source>
        <dbReference type="Proteomes" id="UP000663831"/>
    </source>
</evidence>
<dbReference type="InterPro" id="IPR012951">
    <property type="entry name" value="BBE"/>
</dbReference>
<dbReference type="InterPro" id="IPR006094">
    <property type="entry name" value="Oxid_FAD_bind_N"/>
</dbReference>
<dbReference type="GO" id="GO:0016491">
    <property type="term" value="F:oxidoreductase activity"/>
    <property type="evidence" value="ECO:0007669"/>
    <property type="project" value="UniProtKB-KW"/>
</dbReference>
<dbReference type="GO" id="GO:0071949">
    <property type="term" value="F:FAD binding"/>
    <property type="evidence" value="ECO:0007669"/>
    <property type="project" value="InterPro"/>
</dbReference>
<comment type="caution">
    <text evidence="4">The sequence shown here is derived from an EMBL/GenBank/DDBJ whole genome shotgun (WGS) entry which is preliminary data.</text>
</comment>
<dbReference type="Gene3D" id="3.30.465.10">
    <property type="match status" value="2"/>
</dbReference>
<proteinExistence type="inferred from homology"/>
<dbReference type="SUPFAM" id="SSF56176">
    <property type="entry name" value="FAD-binding/transporter-associated domain-like"/>
    <property type="match status" value="1"/>
</dbReference>
<dbReference type="AlphaFoldDB" id="A0A8H3D068"/>
<accession>A0A8H3D068</accession>
<dbReference type="Proteomes" id="UP000663831">
    <property type="component" value="Unassembled WGS sequence"/>
</dbReference>
<feature type="domain" description="FAD-binding PCMH-type" evidence="3">
    <location>
        <begin position="140"/>
        <end position="322"/>
    </location>
</feature>
<dbReference type="InterPro" id="IPR016169">
    <property type="entry name" value="FAD-bd_PCMH_sub2"/>
</dbReference>
<dbReference type="OrthoDB" id="9983560at2759"/>
<protein>
    <recommendedName>
        <fullName evidence="3">FAD-binding PCMH-type domain-containing protein</fullName>
    </recommendedName>
</protein>
<evidence type="ECO:0000256" key="2">
    <source>
        <dbReference type="ARBA" id="ARBA00023002"/>
    </source>
</evidence>
<dbReference type="InterPro" id="IPR016166">
    <property type="entry name" value="FAD-bd_PCMH"/>
</dbReference>
<sequence>MFTGNTWKSKSLFVSQIMRPATIGLAVLSGYLVAARSPYDIPNAEWDALNITVGGRLARGVPFSRACFSSVGINVTGVESNEECTAIQGGYVSGTFRASKFGSAIETQWETCQKTNEGCLLDPNSPTNTNAFNPPKTCHQGGVSPYYIAIETAGDVSGAFAFSKRTGVPLVIKNSGHDYTGRSLAPGTLALWTQNLKYINYSTSFVSEGCNVPGAPVMTFGAGQDMGSIYEFAEQHDVTFIGGSGKTVGAAGGWIQGGGHSVLSNKYGMGVDRVRQFRVVTPDGVLRVANSCQNTDLFWALRGGGGGTFGVVMEASIEVVPHPVPTIALQWEIEASLGNVTAILGLITNVASNSDKWVRDGWGGYIYPTYSIVANPSLSAQQAKESLKDLTDFLTKNGIKYNWHEFSSFMPLFETIVAAPIPFGVNAAIASRLIPVDKFAPLIKPLTVAKTLETFTLAAGKFAFFLTSPFNYNSTEETSIAPVWRDAIWHAVVLADWAYDASSIAAKLAYTQVELAIAPLRLLTPGGSSYQNEGDVYEPNWETSFWGSNYDRLRELKQKFDPDSLLDCWHCVGWKGKNTPIASCYF</sequence>
<organism evidence="4 5">
    <name type="scientific">Rhizoctonia solani</name>
    <dbReference type="NCBI Taxonomy" id="456999"/>
    <lineage>
        <taxon>Eukaryota</taxon>
        <taxon>Fungi</taxon>
        <taxon>Dikarya</taxon>
        <taxon>Basidiomycota</taxon>
        <taxon>Agaricomycotina</taxon>
        <taxon>Agaricomycetes</taxon>
        <taxon>Cantharellales</taxon>
        <taxon>Ceratobasidiaceae</taxon>
        <taxon>Rhizoctonia</taxon>
    </lineage>
</organism>
<dbReference type="EMBL" id="CAJMWV010004778">
    <property type="protein sequence ID" value="CAE6504064.1"/>
    <property type="molecule type" value="Genomic_DNA"/>
</dbReference>
<dbReference type="Pfam" id="PF01565">
    <property type="entry name" value="FAD_binding_4"/>
    <property type="match status" value="1"/>
</dbReference>
<evidence type="ECO:0000313" key="4">
    <source>
        <dbReference type="EMBL" id="CAE6504064.1"/>
    </source>
</evidence>
<dbReference type="PROSITE" id="PS51387">
    <property type="entry name" value="FAD_PCMH"/>
    <property type="match status" value="1"/>
</dbReference>
<dbReference type="InterPro" id="IPR050432">
    <property type="entry name" value="FAD-linked_Oxidoreductases_BP"/>
</dbReference>
<dbReference type="InterPro" id="IPR036318">
    <property type="entry name" value="FAD-bd_PCMH-like_sf"/>
</dbReference>
<dbReference type="PANTHER" id="PTHR13878:SF91">
    <property type="entry name" value="FAD BINDING DOMAIN PROTEIN (AFU_ORTHOLOGUE AFUA_6G12070)-RELATED"/>
    <property type="match status" value="1"/>
</dbReference>
<dbReference type="Pfam" id="PF08031">
    <property type="entry name" value="BBE"/>
    <property type="match status" value="1"/>
</dbReference>
<gene>
    <name evidence="4" type="ORF">RDB_LOCUS122528</name>
</gene>
<evidence type="ECO:0000259" key="3">
    <source>
        <dbReference type="PROSITE" id="PS51387"/>
    </source>
</evidence>
<evidence type="ECO:0000256" key="1">
    <source>
        <dbReference type="ARBA" id="ARBA00005466"/>
    </source>
</evidence>
<reference evidence="4" key="1">
    <citation type="submission" date="2021-01" db="EMBL/GenBank/DDBJ databases">
        <authorList>
            <person name="Kaushik A."/>
        </authorList>
    </citation>
    <scope>NUCLEOTIDE SEQUENCE</scope>
    <source>
        <strain evidence="4">AG3-1AP</strain>
    </source>
</reference>
<keyword evidence="2" id="KW-0560">Oxidoreductase</keyword>
<name>A0A8H3D068_9AGAM</name>